<proteinExistence type="predicted"/>
<protein>
    <recommendedName>
        <fullName evidence="1">Retroviral polymerase SH3-like domain-containing protein</fullName>
    </recommendedName>
</protein>
<name>A0A9Q3I8S1_9BASI</name>
<reference evidence="2" key="1">
    <citation type="submission" date="2021-03" db="EMBL/GenBank/DDBJ databases">
        <title>Draft genome sequence of rust myrtle Austropuccinia psidii MF-1, a brazilian biotype.</title>
        <authorList>
            <person name="Quecine M.C."/>
            <person name="Pachon D.M.R."/>
            <person name="Bonatelli M.L."/>
            <person name="Correr F.H."/>
            <person name="Franceschini L.M."/>
            <person name="Leite T.F."/>
            <person name="Margarido G.R.A."/>
            <person name="Almeida C.A."/>
            <person name="Ferrarezi J.A."/>
            <person name="Labate C.A."/>
        </authorList>
    </citation>
    <scope>NUCLEOTIDE SEQUENCE</scope>
    <source>
        <strain evidence="2">MF-1</strain>
    </source>
</reference>
<evidence type="ECO:0000259" key="1">
    <source>
        <dbReference type="Pfam" id="PF25597"/>
    </source>
</evidence>
<organism evidence="2 3">
    <name type="scientific">Austropuccinia psidii MF-1</name>
    <dbReference type="NCBI Taxonomy" id="1389203"/>
    <lineage>
        <taxon>Eukaryota</taxon>
        <taxon>Fungi</taxon>
        <taxon>Dikarya</taxon>
        <taxon>Basidiomycota</taxon>
        <taxon>Pucciniomycotina</taxon>
        <taxon>Pucciniomycetes</taxon>
        <taxon>Pucciniales</taxon>
        <taxon>Sphaerophragmiaceae</taxon>
        <taxon>Austropuccinia</taxon>
    </lineage>
</organism>
<evidence type="ECO:0000313" key="2">
    <source>
        <dbReference type="EMBL" id="MBW0531222.1"/>
    </source>
</evidence>
<dbReference type="Proteomes" id="UP000765509">
    <property type="component" value="Unassembled WGS sequence"/>
</dbReference>
<sequence>MLQDYQVPSEWWGEACAMAVFILNRTPSSAVSFQTPVSQWSSLPTDLSHLHPFRCLAVMHISKERQTSKVNPMGVLCMLVGLTKTHQNYCLFNPLTKKIYVLHDCNFLDGEVFWPNFFSSTPSCLCFPSSADPLLNCALNSPVAAPALESFESATISGASETTPVTELAYDEIAAPVLSPSFFSPHVPSPTSPIVQEEDSQPCF</sequence>
<dbReference type="AlphaFoldDB" id="A0A9Q3I8S1"/>
<accession>A0A9Q3I8S1</accession>
<comment type="caution">
    <text evidence="2">The sequence shown here is derived from an EMBL/GenBank/DDBJ whole genome shotgun (WGS) entry which is preliminary data.</text>
</comment>
<evidence type="ECO:0000313" key="3">
    <source>
        <dbReference type="Proteomes" id="UP000765509"/>
    </source>
</evidence>
<dbReference type="EMBL" id="AVOT02036670">
    <property type="protein sequence ID" value="MBW0531222.1"/>
    <property type="molecule type" value="Genomic_DNA"/>
</dbReference>
<keyword evidence="3" id="KW-1185">Reference proteome</keyword>
<dbReference type="OrthoDB" id="6776856at2759"/>
<feature type="domain" description="Retroviral polymerase SH3-like" evidence="1">
    <location>
        <begin position="55"/>
        <end position="113"/>
    </location>
</feature>
<dbReference type="Pfam" id="PF25597">
    <property type="entry name" value="SH3_retrovirus"/>
    <property type="match status" value="1"/>
</dbReference>
<dbReference type="InterPro" id="IPR057670">
    <property type="entry name" value="SH3_retrovirus"/>
</dbReference>
<gene>
    <name evidence="2" type="ORF">O181_070937</name>
</gene>